<protein>
    <submittedName>
        <fullName evidence="2">Uncharacterized protein</fullName>
    </submittedName>
</protein>
<accession>A0A8B6DNN7</accession>
<dbReference type="OrthoDB" id="6198520at2759"/>
<name>A0A8B6DNN7_MYTGA</name>
<keyword evidence="1" id="KW-0472">Membrane</keyword>
<gene>
    <name evidence="2" type="ORF">MGAL_10B001057</name>
</gene>
<keyword evidence="1" id="KW-0812">Transmembrane</keyword>
<keyword evidence="3" id="KW-1185">Reference proteome</keyword>
<evidence type="ECO:0000256" key="1">
    <source>
        <dbReference type="SAM" id="Phobius"/>
    </source>
</evidence>
<dbReference type="Proteomes" id="UP000596742">
    <property type="component" value="Unassembled WGS sequence"/>
</dbReference>
<dbReference type="EMBL" id="UYJE01003859">
    <property type="protein sequence ID" value="VDI22965.1"/>
    <property type="molecule type" value="Genomic_DNA"/>
</dbReference>
<evidence type="ECO:0000313" key="2">
    <source>
        <dbReference type="EMBL" id="VDI22965.1"/>
    </source>
</evidence>
<feature type="non-terminal residue" evidence="2">
    <location>
        <position position="168"/>
    </location>
</feature>
<proteinExistence type="predicted"/>
<feature type="transmembrane region" description="Helical" evidence="1">
    <location>
        <begin position="110"/>
        <end position="132"/>
    </location>
</feature>
<reference evidence="2" key="1">
    <citation type="submission" date="2018-11" db="EMBL/GenBank/DDBJ databases">
        <authorList>
            <person name="Alioto T."/>
            <person name="Alioto T."/>
        </authorList>
    </citation>
    <scope>NUCLEOTIDE SEQUENCE</scope>
</reference>
<comment type="caution">
    <text evidence="2">The sequence shown here is derived from an EMBL/GenBank/DDBJ whole genome shotgun (WGS) entry which is preliminary data.</text>
</comment>
<keyword evidence="1" id="KW-1133">Transmembrane helix</keyword>
<organism evidence="2 3">
    <name type="scientific">Mytilus galloprovincialis</name>
    <name type="common">Mediterranean mussel</name>
    <dbReference type="NCBI Taxonomy" id="29158"/>
    <lineage>
        <taxon>Eukaryota</taxon>
        <taxon>Metazoa</taxon>
        <taxon>Spiralia</taxon>
        <taxon>Lophotrochozoa</taxon>
        <taxon>Mollusca</taxon>
        <taxon>Bivalvia</taxon>
        <taxon>Autobranchia</taxon>
        <taxon>Pteriomorphia</taxon>
        <taxon>Mytilida</taxon>
        <taxon>Mytiloidea</taxon>
        <taxon>Mytilidae</taxon>
        <taxon>Mytilinae</taxon>
        <taxon>Mytilus</taxon>
    </lineage>
</organism>
<dbReference type="AlphaFoldDB" id="A0A8B6DNN7"/>
<sequence>MGNHKKGFEYYVAFMWIMQRVVVSWSVVIIVHWRIIINKTVGQQSSDIGYYREKIVKFQDPDAVKPDILLDMFLIVNETHSPGERYIKIHDTSCSNTAHTRPKGKEPNSIFECISVVILWCAFDVIWITYYMQDRQAVTHKELSLTDIFSKKGGLWFGVAELHLFSKE</sequence>
<evidence type="ECO:0000313" key="3">
    <source>
        <dbReference type="Proteomes" id="UP000596742"/>
    </source>
</evidence>
<feature type="transmembrane region" description="Helical" evidence="1">
    <location>
        <begin position="12"/>
        <end position="33"/>
    </location>
</feature>